<dbReference type="PROSITE" id="PS51257">
    <property type="entry name" value="PROKAR_LIPOPROTEIN"/>
    <property type="match status" value="1"/>
</dbReference>
<gene>
    <name evidence="3" type="ORF">EQU24_05075</name>
</gene>
<evidence type="ECO:0000313" key="4">
    <source>
        <dbReference type="Proteomes" id="UP000305881"/>
    </source>
</evidence>
<organism evidence="3 4">
    <name type="scientific">Methylotuvimicrobium buryatense</name>
    <name type="common">Methylomicrobium buryatense</name>
    <dbReference type="NCBI Taxonomy" id="95641"/>
    <lineage>
        <taxon>Bacteria</taxon>
        <taxon>Pseudomonadati</taxon>
        <taxon>Pseudomonadota</taxon>
        <taxon>Gammaproteobacteria</taxon>
        <taxon>Methylococcales</taxon>
        <taxon>Methylococcaceae</taxon>
        <taxon>Methylotuvimicrobium</taxon>
    </lineage>
</organism>
<sequence length="202" mass="23497">MNFIKRLFILSVLLSVSACARQGSYRQYDGPVVVETGRSVSYVVERPYPVYVQPRRTVVKTIDYRPVNISRTYVSNDRSTPNMYQKPQARPQQDVRVRTVESRGARPDYKSGNGSRTGKPINDKPNAESTRRVSYDRPEARRSRQAFRSEQVSGERGKNRKAERDFNSRDERSEESQRSRDYTEIRQRELTLNTGANDRARR</sequence>
<accession>A0A4P9UKL8</accession>
<feature type="compositionally biased region" description="Basic and acidic residues" evidence="1">
    <location>
        <begin position="121"/>
        <end position="142"/>
    </location>
</feature>
<evidence type="ECO:0000313" key="3">
    <source>
        <dbReference type="EMBL" id="QCW81688.1"/>
    </source>
</evidence>
<dbReference type="KEGG" id="mbur:EQU24_05075"/>
<evidence type="ECO:0000256" key="1">
    <source>
        <dbReference type="SAM" id="MobiDB-lite"/>
    </source>
</evidence>
<feature type="compositionally biased region" description="Basic and acidic residues" evidence="1">
    <location>
        <begin position="153"/>
        <end position="189"/>
    </location>
</feature>
<dbReference type="RefSeq" id="WP_017840530.1">
    <property type="nucleotide sequence ID" value="NZ_CP035467.1"/>
</dbReference>
<keyword evidence="4" id="KW-1185">Reference proteome</keyword>
<dbReference type="STRING" id="675511.GCA_000341735_01996"/>
<dbReference type="EMBL" id="CP035467">
    <property type="protein sequence ID" value="QCW81688.1"/>
    <property type="molecule type" value="Genomic_DNA"/>
</dbReference>
<protein>
    <submittedName>
        <fullName evidence="3">Uncharacterized protein</fullName>
    </submittedName>
</protein>
<evidence type="ECO:0000256" key="2">
    <source>
        <dbReference type="SAM" id="SignalP"/>
    </source>
</evidence>
<reference evidence="4" key="1">
    <citation type="journal article" date="2019" name="J. Bacteriol.">
        <title>A Mutagenic Screen Identifies a TonB-Dependent Receptor Required for the Lanthanide Metal Switch in the Type I Methanotroph 'Methylotuvimicrobium buryatense' 5GB1C.</title>
        <authorList>
            <person name="Groom J.D."/>
            <person name="Ford S.M."/>
            <person name="Pesesky M.W."/>
            <person name="Lidstrom M.E."/>
        </authorList>
    </citation>
    <scope>NUCLEOTIDE SEQUENCE [LARGE SCALE GENOMIC DNA]</scope>
    <source>
        <strain evidence="4">5GB1C</strain>
    </source>
</reference>
<feature type="signal peptide" evidence="2">
    <location>
        <begin position="1"/>
        <end position="20"/>
    </location>
</feature>
<feature type="region of interest" description="Disordered" evidence="1">
    <location>
        <begin position="74"/>
        <end position="202"/>
    </location>
</feature>
<feature type="compositionally biased region" description="Polar residues" evidence="1">
    <location>
        <begin position="74"/>
        <end position="85"/>
    </location>
</feature>
<dbReference type="Proteomes" id="UP000305881">
    <property type="component" value="Chromosome"/>
</dbReference>
<keyword evidence="2" id="KW-0732">Signal</keyword>
<feature type="chain" id="PRO_5020314134" evidence="2">
    <location>
        <begin position="21"/>
        <end position="202"/>
    </location>
</feature>
<proteinExistence type="predicted"/>
<dbReference type="OrthoDB" id="5568856at2"/>
<name>A0A4P9UKL8_METBY</name>
<feature type="compositionally biased region" description="Basic and acidic residues" evidence="1">
    <location>
        <begin position="93"/>
        <end position="109"/>
    </location>
</feature>
<dbReference type="AlphaFoldDB" id="A0A4P9UKL8"/>